<evidence type="ECO:0000313" key="2">
    <source>
        <dbReference type="EMBL" id="MEQ2249901.1"/>
    </source>
</evidence>
<evidence type="ECO:0000313" key="3">
    <source>
        <dbReference type="Proteomes" id="UP001482620"/>
    </source>
</evidence>
<evidence type="ECO:0000256" key="1">
    <source>
        <dbReference type="SAM" id="SignalP"/>
    </source>
</evidence>
<feature type="chain" id="PRO_5046042566" description="Secreted protein" evidence="1">
    <location>
        <begin position="17"/>
        <end position="145"/>
    </location>
</feature>
<accession>A0ABV0UXN3</accession>
<dbReference type="EMBL" id="JAHRIQ010087272">
    <property type="protein sequence ID" value="MEQ2249901.1"/>
    <property type="molecule type" value="Genomic_DNA"/>
</dbReference>
<gene>
    <name evidence="2" type="ORF">ILYODFUR_034387</name>
</gene>
<comment type="caution">
    <text evidence="2">The sequence shown here is derived from an EMBL/GenBank/DDBJ whole genome shotgun (WGS) entry which is preliminary data.</text>
</comment>
<feature type="signal peptide" evidence="1">
    <location>
        <begin position="1"/>
        <end position="16"/>
    </location>
</feature>
<keyword evidence="1" id="KW-0732">Signal</keyword>
<name>A0ABV0UXN3_9TELE</name>
<organism evidence="2 3">
    <name type="scientific">Ilyodon furcidens</name>
    <name type="common">goldbreast splitfin</name>
    <dbReference type="NCBI Taxonomy" id="33524"/>
    <lineage>
        <taxon>Eukaryota</taxon>
        <taxon>Metazoa</taxon>
        <taxon>Chordata</taxon>
        <taxon>Craniata</taxon>
        <taxon>Vertebrata</taxon>
        <taxon>Euteleostomi</taxon>
        <taxon>Actinopterygii</taxon>
        <taxon>Neopterygii</taxon>
        <taxon>Teleostei</taxon>
        <taxon>Neoteleostei</taxon>
        <taxon>Acanthomorphata</taxon>
        <taxon>Ovalentaria</taxon>
        <taxon>Atherinomorphae</taxon>
        <taxon>Cyprinodontiformes</taxon>
        <taxon>Goodeidae</taxon>
        <taxon>Ilyodon</taxon>
    </lineage>
</organism>
<keyword evidence="3" id="KW-1185">Reference proteome</keyword>
<dbReference type="Proteomes" id="UP001482620">
    <property type="component" value="Unassembled WGS sequence"/>
</dbReference>
<reference evidence="2 3" key="1">
    <citation type="submission" date="2021-06" db="EMBL/GenBank/DDBJ databases">
        <authorList>
            <person name="Palmer J.M."/>
        </authorList>
    </citation>
    <scope>NUCLEOTIDE SEQUENCE [LARGE SCALE GENOMIC DNA]</scope>
    <source>
        <strain evidence="3">if_2019</strain>
        <tissue evidence="2">Muscle</tissue>
    </source>
</reference>
<protein>
    <recommendedName>
        <fullName evidence="4">Secreted protein</fullName>
    </recommendedName>
</protein>
<proteinExistence type="predicted"/>
<sequence>MSMSVVVCVLPCYGLATCPGCTPPPAHRLLEIGTSSPTTYDVHLTVLFCRTEPVRNRRSFGTYETSVLLSSVLACPRLSFLSMVSSSPLRDKKHKHGAQKLDAMSLPMPSSFYCWYFAQGAISPSSVMWLLLNTPMVVCLCLDSP</sequence>
<evidence type="ECO:0008006" key="4">
    <source>
        <dbReference type="Google" id="ProtNLM"/>
    </source>
</evidence>